<evidence type="ECO:0000259" key="1">
    <source>
        <dbReference type="Pfam" id="PF01869"/>
    </source>
</evidence>
<evidence type="ECO:0000313" key="3">
    <source>
        <dbReference type="Proteomes" id="UP000198636"/>
    </source>
</evidence>
<dbReference type="EMBL" id="FMUS01000029">
    <property type="protein sequence ID" value="SCZ01897.1"/>
    <property type="molecule type" value="Genomic_DNA"/>
</dbReference>
<accession>A0A1G5KMQ4</accession>
<dbReference type="Proteomes" id="UP000198636">
    <property type="component" value="Unassembled WGS sequence"/>
</dbReference>
<dbReference type="PANTHER" id="PTHR43190:SF3">
    <property type="entry name" value="N-ACETYL-D-GLUCOSAMINE KINASE"/>
    <property type="match status" value="1"/>
</dbReference>
<dbReference type="InterPro" id="IPR052519">
    <property type="entry name" value="Euk-type_GlcNAc_Kinase"/>
</dbReference>
<organism evidence="2 3">
    <name type="scientific">Alkaliphilus peptidifermentans DSM 18978</name>
    <dbReference type="NCBI Taxonomy" id="1120976"/>
    <lineage>
        <taxon>Bacteria</taxon>
        <taxon>Bacillati</taxon>
        <taxon>Bacillota</taxon>
        <taxon>Clostridia</taxon>
        <taxon>Peptostreptococcales</taxon>
        <taxon>Natronincolaceae</taxon>
        <taxon>Alkaliphilus</taxon>
    </lineage>
</organism>
<dbReference type="Gene3D" id="3.30.420.40">
    <property type="match status" value="2"/>
</dbReference>
<feature type="domain" description="ATPase BadF/BadG/BcrA/BcrD type" evidence="1">
    <location>
        <begin position="5"/>
        <end position="299"/>
    </location>
</feature>
<evidence type="ECO:0000313" key="2">
    <source>
        <dbReference type="EMBL" id="SCZ01897.1"/>
    </source>
</evidence>
<dbReference type="OrthoDB" id="9772633at2"/>
<proteinExistence type="predicted"/>
<name>A0A1G5KMQ4_9FIRM</name>
<dbReference type="PANTHER" id="PTHR43190">
    <property type="entry name" value="N-ACETYL-D-GLUCOSAMINE KINASE"/>
    <property type="match status" value="1"/>
</dbReference>
<dbReference type="CDD" id="cd24007">
    <property type="entry name" value="ASKHA_NBD_eukNAGK-like"/>
    <property type="match status" value="1"/>
</dbReference>
<protein>
    <submittedName>
        <fullName evidence="2">BadF-type ATPase</fullName>
    </submittedName>
</protein>
<dbReference type="RefSeq" id="WP_091546375.1">
    <property type="nucleotide sequence ID" value="NZ_FMUS01000029.1"/>
</dbReference>
<dbReference type="InterPro" id="IPR002731">
    <property type="entry name" value="ATPase_BadF"/>
</dbReference>
<gene>
    <name evidence="2" type="ORF">SAMN03080606_03616</name>
</gene>
<dbReference type="SUPFAM" id="SSF53067">
    <property type="entry name" value="Actin-like ATPase domain"/>
    <property type="match status" value="2"/>
</dbReference>
<dbReference type="InterPro" id="IPR043129">
    <property type="entry name" value="ATPase_NBD"/>
</dbReference>
<reference evidence="2 3" key="1">
    <citation type="submission" date="2016-10" db="EMBL/GenBank/DDBJ databases">
        <authorList>
            <person name="de Groot N.N."/>
        </authorList>
    </citation>
    <scope>NUCLEOTIDE SEQUENCE [LARGE SCALE GENOMIC DNA]</scope>
    <source>
        <strain evidence="2 3">DSM 18978</strain>
    </source>
</reference>
<sequence length="321" mass="34872">MGFMIGIDGGGTKSIGSIVDSKGMIIATAEEGSMNLHTREVEAVGHTLENLINKLINAAGCDEREVDLVSIGVAGIGRKRDEITFRKIIERINLSIPVLLNTDIKIALVGAHGKEEGIFLLSGTGSIAYGIDSTGSEHRIGGWGHILGDEGSGYDIGRRGLEKIVQGIDKRVDSSNLKKRVFDNLGFTSIDDLINFVYSAKGTKADIARIAPIVEEGAQAGDKICIDLLIEAGNKLVDITEEIIFQMPHNENLVICAGGGVLENITTVYKHFHFGIRKKYPAITIIPPKYSPVLGALIMGCKHLNKMEEINLWKNQWKQVK</sequence>
<keyword evidence="3" id="KW-1185">Reference proteome</keyword>
<dbReference type="Pfam" id="PF01869">
    <property type="entry name" value="BcrAD_BadFG"/>
    <property type="match status" value="1"/>
</dbReference>
<dbReference type="AlphaFoldDB" id="A0A1G5KMQ4"/>
<dbReference type="STRING" id="1120976.SAMN03080606_03616"/>